<organism evidence="10 11">
    <name type="scientific">Pulveribacter suum</name>
    <dbReference type="NCBI Taxonomy" id="2116657"/>
    <lineage>
        <taxon>Bacteria</taxon>
        <taxon>Pseudomonadati</taxon>
        <taxon>Pseudomonadota</taxon>
        <taxon>Betaproteobacteria</taxon>
        <taxon>Burkholderiales</taxon>
        <taxon>Comamonadaceae</taxon>
        <taxon>Pulveribacter</taxon>
    </lineage>
</organism>
<evidence type="ECO:0000313" key="10">
    <source>
        <dbReference type="EMBL" id="AVP58478.1"/>
    </source>
</evidence>
<keyword evidence="3" id="KW-1003">Cell membrane</keyword>
<proteinExistence type="inferred from homology"/>
<evidence type="ECO:0000313" key="11">
    <source>
        <dbReference type="Proteomes" id="UP000241829"/>
    </source>
</evidence>
<dbReference type="GO" id="GO:0005886">
    <property type="term" value="C:plasma membrane"/>
    <property type="evidence" value="ECO:0007669"/>
    <property type="project" value="UniProtKB-SubCell"/>
</dbReference>
<accession>A0A2P1NN38</accession>
<feature type="transmembrane region" description="Helical" evidence="9">
    <location>
        <begin position="226"/>
        <end position="246"/>
    </location>
</feature>
<feature type="transmembrane region" description="Helical" evidence="9">
    <location>
        <begin position="252"/>
        <end position="270"/>
    </location>
</feature>
<keyword evidence="7 9" id="KW-0472">Membrane</keyword>
<feature type="transmembrane region" description="Helical" evidence="9">
    <location>
        <begin position="282"/>
        <end position="304"/>
    </location>
</feature>
<feature type="transmembrane region" description="Helical" evidence="9">
    <location>
        <begin position="77"/>
        <end position="96"/>
    </location>
</feature>
<evidence type="ECO:0000256" key="6">
    <source>
        <dbReference type="ARBA" id="ARBA00022989"/>
    </source>
</evidence>
<keyword evidence="4" id="KW-0997">Cell inner membrane</keyword>
<dbReference type="PANTHER" id="PTHR30574">
    <property type="entry name" value="INNER MEMBRANE PROTEIN YEDE"/>
    <property type="match status" value="1"/>
</dbReference>
<feature type="transmembrane region" description="Helical" evidence="9">
    <location>
        <begin position="157"/>
        <end position="182"/>
    </location>
</feature>
<evidence type="ECO:0000256" key="4">
    <source>
        <dbReference type="ARBA" id="ARBA00022519"/>
    </source>
</evidence>
<evidence type="ECO:0000256" key="7">
    <source>
        <dbReference type="ARBA" id="ARBA00023136"/>
    </source>
</evidence>
<dbReference type="RefSeq" id="WP_106847026.1">
    <property type="nucleotide sequence ID" value="NZ_CP027792.1"/>
</dbReference>
<evidence type="ECO:0000256" key="9">
    <source>
        <dbReference type="SAM" id="Phobius"/>
    </source>
</evidence>
<dbReference type="KEGG" id="melm:C7H73_12940"/>
<reference evidence="11" key="1">
    <citation type="submission" date="2018-03" db="EMBL/GenBank/DDBJ databases">
        <title>Genome sequencing of Melaminivora sp. strain SC2-7.</title>
        <authorList>
            <person name="Kim S.-J."/>
            <person name="Heo J."/>
            <person name="Ahn J.-H."/>
            <person name="Kwon S.-W."/>
        </authorList>
    </citation>
    <scope>NUCLEOTIDE SEQUENCE [LARGE SCALE GENOMIC DNA]</scope>
    <source>
        <strain evidence="11">SC2-7</strain>
    </source>
</reference>
<evidence type="ECO:0000256" key="5">
    <source>
        <dbReference type="ARBA" id="ARBA00022692"/>
    </source>
</evidence>
<dbReference type="OrthoDB" id="9794165at2"/>
<feature type="transmembrane region" description="Helical" evidence="9">
    <location>
        <begin position="41"/>
        <end position="65"/>
    </location>
</feature>
<evidence type="ECO:0000256" key="2">
    <source>
        <dbReference type="ARBA" id="ARBA00022448"/>
    </source>
</evidence>
<feature type="transmembrane region" description="Helical" evidence="9">
    <location>
        <begin position="316"/>
        <end position="336"/>
    </location>
</feature>
<sequence length="358" mass="35735">MLLWAGFLLGCAFGVAARLGRFCLMRGLREWHVRPVQGAPALQAFALALAVALLASQALAWAGLVDLSAAQVVRAKFSVPGVLLGGLLFGAGMALARHCGARALVLLAGGNLRALVTLLCLGLAAQATLTGVLAPLRQTLQGWGTVALTQATLPAQLTALGLPAGAATLCAAAVPALALLGFALWRPVLRRQPVQLLCAAAIGALVAAGWWITAQVGVDPFEPAPLTSLSFIGPVAEGLLFLQLAVGRAPSLGPAIVAGTLAGAAAAALLTRSARWEGFDGAGRLAAAACGGLLMGFGGVLAVGCSIGQCLSGLSTLALASLPACLGIAAGALGALRLHSFFSPFHKEGASPCNAAIS</sequence>
<protein>
    <submittedName>
        <fullName evidence="10">YeeE/YedE</fullName>
    </submittedName>
</protein>
<comment type="subcellular location">
    <subcellularLocation>
        <location evidence="1">Cell inner membrane</location>
        <topology evidence="1">Multi-pass membrane protein</topology>
    </subcellularLocation>
</comment>
<dbReference type="AlphaFoldDB" id="A0A2P1NN38"/>
<dbReference type="PANTHER" id="PTHR30574:SF1">
    <property type="entry name" value="SULPHUR TRANSPORT DOMAIN-CONTAINING PROTEIN"/>
    <property type="match status" value="1"/>
</dbReference>
<keyword evidence="6 9" id="KW-1133">Transmembrane helix</keyword>
<evidence type="ECO:0000256" key="1">
    <source>
        <dbReference type="ARBA" id="ARBA00004429"/>
    </source>
</evidence>
<dbReference type="EMBL" id="CP027792">
    <property type="protein sequence ID" value="AVP58478.1"/>
    <property type="molecule type" value="Genomic_DNA"/>
</dbReference>
<feature type="transmembrane region" description="Helical" evidence="9">
    <location>
        <begin position="116"/>
        <end position="136"/>
    </location>
</feature>
<dbReference type="Proteomes" id="UP000241829">
    <property type="component" value="Chromosome"/>
</dbReference>
<gene>
    <name evidence="10" type="ORF">C7H73_12940</name>
</gene>
<keyword evidence="5 9" id="KW-0812">Transmembrane</keyword>
<evidence type="ECO:0000256" key="8">
    <source>
        <dbReference type="ARBA" id="ARBA00035655"/>
    </source>
</evidence>
<keyword evidence="2" id="KW-0813">Transport</keyword>
<dbReference type="InterPro" id="IPR007272">
    <property type="entry name" value="Sulf_transp_TsuA/YedE"/>
</dbReference>
<comment type="similarity">
    <text evidence="8">Belongs to the TsuA/YedE (TC 9.B.102) family.</text>
</comment>
<keyword evidence="11" id="KW-1185">Reference proteome</keyword>
<name>A0A2P1NN38_9BURK</name>
<feature type="transmembrane region" description="Helical" evidence="9">
    <location>
        <begin position="194"/>
        <end position="214"/>
    </location>
</feature>
<evidence type="ECO:0000256" key="3">
    <source>
        <dbReference type="ARBA" id="ARBA00022475"/>
    </source>
</evidence>
<dbReference type="Pfam" id="PF04143">
    <property type="entry name" value="Sulf_transp"/>
    <property type="match status" value="1"/>
</dbReference>